<feature type="domain" description="Cystatin" evidence="4">
    <location>
        <begin position="32"/>
        <end position="141"/>
    </location>
</feature>
<dbReference type="FunCoup" id="A0A4W6BW06">
    <property type="interactions" value="332"/>
</dbReference>
<dbReference type="GO" id="GO:0005737">
    <property type="term" value="C:cytoplasm"/>
    <property type="evidence" value="ECO:0007669"/>
    <property type="project" value="TreeGrafter"/>
</dbReference>
<name>A0A4W6BW06_LATCA</name>
<dbReference type="InterPro" id="IPR046350">
    <property type="entry name" value="Cystatin_sf"/>
</dbReference>
<dbReference type="InParanoid" id="A0A4W6BW06"/>
<keyword evidence="6" id="KW-1185">Reference proteome</keyword>
<keyword evidence="2" id="KW-1015">Disulfide bond</keyword>
<dbReference type="Gene3D" id="3.10.450.10">
    <property type="match status" value="1"/>
</dbReference>
<evidence type="ECO:0000256" key="2">
    <source>
        <dbReference type="ARBA" id="ARBA00023157"/>
    </source>
</evidence>
<dbReference type="Proteomes" id="UP000314980">
    <property type="component" value="Unassembled WGS sequence"/>
</dbReference>
<dbReference type="SUPFAM" id="SSF54403">
    <property type="entry name" value="Cystatin/monellin"/>
    <property type="match status" value="1"/>
</dbReference>
<dbReference type="GO" id="GO:0005615">
    <property type="term" value="C:extracellular space"/>
    <property type="evidence" value="ECO:0007669"/>
    <property type="project" value="TreeGrafter"/>
</dbReference>
<dbReference type="GO" id="GO:0031982">
    <property type="term" value="C:vesicle"/>
    <property type="evidence" value="ECO:0007669"/>
    <property type="project" value="TreeGrafter"/>
</dbReference>
<feature type="chain" id="PRO_5021316286" evidence="3">
    <location>
        <begin position="23"/>
        <end position="142"/>
    </location>
</feature>
<reference evidence="6" key="1">
    <citation type="submission" date="2015-09" db="EMBL/GenBank/DDBJ databases">
        <authorList>
            <person name="Sai Rama Sridatta P."/>
        </authorList>
    </citation>
    <scope>NUCLEOTIDE SEQUENCE [LARGE SCALE GENOMIC DNA]</scope>
</reference>
<comment type="similarity">
    <text evidence="1">Belongs to the cystatin family.</text>
</comment>
<dbReference type="GeneTree" id="ENSGT00940000154755"/>
<dbReference type="InterPro" id="IPR000010">
    <property type="entry name" value="Cystatin_dom"/>
</dbReference>
<dbReference type="InterPro" id="IPR018073">
    <property type="entry name" value="Prot_inh_cystat_CS"/>
</dbReference>
<dbReference type="CDD" id="cd00042">
    <property type="entry name" value="CY"/>
    <property type="match status" value="1"/>
</dbReference>
<feature type="signal peptide" evidence="3">
    <location>
        <begin position="1"/>
        <end position="22"/>
    </location>
</feature>
<evidence type="ECO:0000313" key="5">
    <source>
        <dbReference type="Ensembl" id="ENSLCAP00010005203.1"/>
    </source>
</evidence>
<evidence type="ECO:0000256" key="1">
    <source>
        <dbReference type="ARBA" id="ARBA00009403"/>
    </source>
</evidence>
<dbReference type="AlphaFoldDB" id="A0A4W6BW06"/>
<protein>
    <submittedName>
        <fullName evidence="5">Zgc:163030</fullName>
    </submittedName>
</protein>
<accession>A0A4W6BW06</accession>
<evidence type="ECO:0000259" key="4">
    <source>
        <dbReference type="SMART" id="SM00043"/>
    </source>
</evidence>
<reference evidence="5" key="2">
    <citation type="submission" date="2025-08" db="UniProtKB">
        <authorList>
            <consortium name="Ensembl"/>
        </authorList>
    </citation>
    <scope>IDENTIFICATION</scope>
</reference>
<dbReference type="PANTHER" id="PTHR46186">
    <property type="entry name" value="CYSTATIN"/>
    <property type="match status" value="1"/>
</dbReference>
<keyword evidence="3" id="KW-0732">Signal</keyword>
<dbReference type="STRING" id="8187.ENSLCAP00010005203"/>
<dbReference type="SMART" id="SM00043">
    <property type="entry name" value="CY"/>
    <property type="match status" value="1"/>
</dbReference>
<evidence type="ECO:0000256" key="3">
    <source>
        <dbReference type="SAM" id="SignalP"/>
    </source>
</evidence>
<evidence type="ECO:0000313" key="6">
    <source>
        <dbReference type="Proteomes" id="UP000314980"/>
    </source>
</evidence>
<reference evidence="5" key="3">
    <citation type="submission" date="2025-09" db="UniProtKB">
        <authorList>
            <consortium name="Ensembl"/>
        </authorList>
    </citation>
    <scope>IDENTIFICATION</scope>
</reference>
<sequence length="142" mass="15367">QPSPRGMVLTCLLLCIVFSLLAAVFVVGQGATMPGGRIDIDISDAGAQNALNFAVVQHNKGTNDLFLSQVAEVVKVQSQVVAGTLYTITVKMGKTSCRKGSANEVCPVHEDPELARPYQCTFTVWSRPWLNEISLQKEICQS</sequence>
<dbReference type="GO" id="GO:0004869">
    <property type="term" value="F:cysteine-type endopeptidase inhibitor activity"/>
    <property type="evidence" value="ECO:0007669"/>
    <property type="project" value="InterPro"/>
</dbReference>
<dbReference type="PANTHER" id="PTHR46186:SF12">
    <property type="entry name" value="CYSTATIN C (AMYLOID ANGIOPATHY AND CEREBRAL HEMORRHAGE)-RELATED"/>
    <property type="match status" value="1"/>
</dbReference>
<dbReference type="FunFam" id="3.10.450.10:FF:000004">
    <property type="entry name" value="Cystatin C"/>
    <property type="match status" value="1"/>
</dbReference>
<dbReference type="Pfam" id="PF00031">
    <property type="entry name" value="Cystatin"/>
    <property type="match status" value="1"/>
</dbReference>
<dbReference type="PROSITE" id="PS00287">
    <property type="entry name" value="CYSTATIN"/>
    <property type="match status" value="1"/>
</dbReference>
<dbReference type="Ensembl" id="ENSLCAT00010005334.1">
    <property type="protein sequence ID" value="ENSLCAP00010005203.1"/>
    <property type="gene ID" value="ENSLCAG00010002631.1"/>
</dbReference>
<organism evidence="5 6">
    <name type="scientific">Lates calcarifer</name>
    <name type="common">Barramundi</name>
    <name type="synonym">Holocentrus calcarifer</name>
    <dbReference type="NCBI Taxonomy" id="8187"/>
    <lineage>
        <taxon>Eukaryota</taxon>
        <taxon>Metazoa</taxon>
        <taxon>Chordata</taxon>
        <taxon>Craniata</taxon>
        <taxon>Vertebrata</taxon>
        <taxon>Euteleostomi</taxon>
        <taxon>Actinopterygii</taxon>
        <taxon>Neopterygii</taxon>
        <taxon>Teleostei</taxon>
        <taxon>Neoteleostei</taxon>
        <taxon>Acanthomorphata</taxon>
        <taxon>Carangaria</taxon>
        <taxon>Carangaria incertae sedis</taxon>
        <taxon>Centropomidae</taxon>
        <taxon>Lates</taxon>
    </lineage>
</organism>
<proteinExistence type="inferred from homology"/>